<dbReference type="Proteomes" id="UP001596220">
    <property type="component" value="Unassembled WGS sequence"/>
</dbReference>
<gene>
    <name evidence="2" type="ORF">ACFP3R_11070</name>
</gene>
<feature type="chain" id="PRO_5046125075" description="FtsX extracellular domain-containing protein" evidence="1">
    <location>
        <begin position="23"/>
        <end position="140"/>
    </location>
</feature>
<keyword evidence="1" id="KW-0732">Signal</keyword>
<feature type="signal peptide" evidence="1">
    <location>
        <begin position="1"/>
        <end position="22"/>
    </location>
</feature>
<evidence type="ECO:0000313" key="2">
    <source>
        <dbReference type="EMBL" id="MFC6089812.1"/>
    </source>
</evidence>
<accession>A0ABW1P561</accession>
<sequence>MPSTVRPLTVAAALVLAAAAVAVVLPRHQPVPGTPTAYCTDLRLLFATDEDMRATAERLRGDPRVREVRDQRTKADNHRLLTGASDAAGTALTPASLRVVEAPGVDPADLAGQLRDEHRVNLSDACRDTGDTDESGDAGG</sequence>
<evidence type="ECO:0000256" key="1">
    <source>
        <dbReference type="SAM" id="SignalP"/>
    </source>
</evidence>
<comment type="caution">
    <text evidence="2">The sequence shown here is derived from an EMBL/GenBank/DDBJ whole genome shotgun (WGS) entry which is preliminary data.</text>
</comment>
<keyword evidence="3" id="KW-1185">Reference proteome</keyword>
<organism evidence="2 3">
    <name type="scientific">Saccharothrix lopnurensis</name>
    <dbReference type="NCBI Taxonomy" id="1670621"/>
    <lineage>
        <taxon>Bacteria</taxon>
        <taxon>Bacillati</taxon>
        <taxon>Actinomycetota</taxon>
        <taxon>Actinomycetes</taxon>
        <taxon>Pseudonocardiales</taxon>
        <taxon>Pseudonocardiaceae</taxon>
        <taxon>Saccharothrix</taxon>
    </lineage>
</organism>
<dbReference type="EMBL" id="JBHSQO010000008">
    <property type="protein sequence ID" value="MFC6089812.1"/>
    <property type="molecule type" value="Genomic_DNA"/>
</dbReference>
<evidence type="ECO:0008006" key="4">
    <source>
        <dbReference type="Google" id="ProtNLM"/>
    </source>
</evidence>
<protein>
    <recommendedName>
        <fullName evidence="4">FtsX extracellular domain-containing protein</fullName>
    </recommendedName>
</protein>
<proteinExistence type="predicted"/>
<name>A0ABW1P561_9PSEU</name>
<dbReference type="RefSeq" id="WP_380635210.1">
    <property type="nucleotide sequence ID" value="NZ_JBHSQO010000008.1"/>
</dbReference>
<evidence type="ECO:0000313" key="3">
    <source>
        <dbReference type="Proteomes" id="UP001596220"/>
    </source>
</evidence>
<reference evidence="3" key="1">
    <citation type="journal article" date="2019" name="Int. J. Syst. Evol. Microbiol.">
        <title>The Global Catalogue of Microorganisms (GCM) 10K type strain sequencing project: providing services to taxonomists for standard genome sequencing and annotation.</title>
        <authorList>
            <consortium name="The Broad Institute Genomics Platform"/>
            <consortium name="The Broad Institute Genome Sequencing Center for Infectious Disease"/>
            <person name="Wu L."/>
            <person name="Ma J."/>
        </authorList>
    </citation>
    <scope>NUCLEOTIDE SEQUENCE [LARGE SCALE GENOMIC DNA]</scope>
    <source>
        <strain evidence="3">CGMCC 4.7246</strain>
    </source>
</reference>